<keyword evidence="11" id="KW-0325">Glycoprotein</keyword>
<evidence type="ECO:0000256" key="5">
    <source>
        <dbReference type="ARBA" id="ARBA00022507"/>
    </source>
</evidence>
<dbReference type="InterPro" id="IPR017452">
    <property type="entry name" value="GPCR_Rhodpsn_7TM"/>
</dbReference>
<keyword evidence="15" id="KW-1185">Reference proteome</keyword>
<evidence type="ECO:0000256" key="10">
    <source>
        <dbReference type="ARBA" id="ARBA00023170"/>
    </source>
</evidence>
<evidence type="ECO:0000256" key="7">
    <source>
        <dbReference type="ARBA" id="ARBA00022989"/>
    </source>
</evidence>
<dbReference type="RefSeq" id="XP_012886626.1">
    <property type="nucleotide sequence ID" value="XM_013031172.1"/>
</dbReference>
<dbReference type="InParanoid" id="A0A1S3GCT3"/>
<comment type="subcellular location">
    <subcellularLocation>
        <location evidence="2 13">Cell membrane</location>
        <topology evidence="2 13">Multi-pass membrane protein</topology>
    </subcellularLocation>
</comment>
<dbReference type="PRINTS" id="PR01534">
    <property type="entry name" value="VOMERONASL1R"/>
</dbReference>
<evidence type="ECO:0000256" key="13">
    <source>
        <dbReference type="RuleBase" id="RU364061"/>
    </source>
</evidence>
<evidence type="ECO:0000256" key="4">
    <source>
        <dbReference type="ARBA" id="ARBA00022475"/>
    </source>
</evidence>
<comment type="function">
    <text evidence="1">Putative pheromone receptor.</text>
</comment>
<dbReference type="Gene3D" id="1.20.1070.10">
    <property type="entry name" value="Rhodopsin 7-helix transmembrane proteins"/>
    <property type="match status" value="1"/>
</dbReference>
<proteinExistence type="inferred from homology"/>
<accession>A0A1S3GCT3</accession>
<dbReference type="GeneID" id="105996933"/>
<dbReference type="GO" id="GO:0019236">
    <property type="term" value="P:response to pheromone"/>
    <property type="evidence" value="ECO:0007669"/>
    <property type="project" value="UniProtKB-KW"/>
</dbReference>
<keyword evidence="5 13" id="KW-0589">Pheromone response</keyword>
<sequence length="309" mass="35875">MVLKSIKGIIFLFETAFGIVGNILVSVNYMWCFQKPTEKKYIYPILIHLALANIITLLSKGMPKTIAAFGMQNFLDDIGCKMIAFLERMAHGLSVCTSSHLTVIQAISVSPNASKWKRFKPRSAWHIFPFIFFFWILNSLVCINLLYSVTSKSLNISQPNNTYYSCYFLPDNLIRRWIFLTFMVLRDAVFQGIMGAASGYMVFLLYKHHQRVLYLHNSKFLYKTPPEMKAAESVLLLMFCFLFFYWIDCLLSVFLSFSLKNNFMLNTREFLTLGYAIFSPVVLIHRDGHLGKDLYAQWKRKTWRACLSP</sequence>
<dbReference type="KEGG" id="dord:105996933"/>
<keyword evidence="10 13" id="KW-0675">Receptor</keyword>
<protein>
    <recommendedName>
        <fullName evidence="13">Vomeronasal type-1 receptor</fullName>
    </recommendedName>
</protein>
<evidence type="ECO:0000256" key="8">
    <source>
        <dbReference type="ARBA" id="ARBA00023040"/>
    </source>
</evidence>
<dbReference type="FunFam" id="1.20.1070.10:FF:000033">
    <property type="entry name" value="Vomeronasal type-1 receptor"/>
    <property type="match status" value="1"/>
</dbReference>
<keyword evidence="7 13" id="KW-1133">Transmembrane helix</keyword>
<evidence type="ECO:0000256" key="12">
    <source>
        <dbReference type="ARBA" id="ARBA00023224"/>
    </source>
</evidence>
<feature type="domain" description="G-protein coupled receptors family 1 profile" evidence="14">
    <location>
        <begin position="21"/>
        <end position="283"/>
    </location>
</feature>
<evidence type="ECO:0000313" key="16">
    <source>
        <dbReference type="RefSeq" id="XP_012886626.1"/>
    </source>
</evidence>
<dbReference type="PANTHER" id="PTHR24062">
    <property type="entry name" value="VOMERONASAL TYPE-1 RECEPTOR"/>
    <property type="match status" value="1"/>
</dbReference>
<dbReference type="InterPro" id="IPR004072">
    <property type="entry name" value="Vmron_rcpt_1"/>
</dbReference>
<feature type="transmembrane region" description="Helical" evidence="13">
    <location>
        <begin position="234"/>
        <end position="257"/>
    </location>
</feature>
<feature type="transmembrane region" description="Helical" evidence="13">
    <location>
        <begin position="124"/>
        <end position="147"/>
    </location>
</feature>
<dbReference type="SUPFAM" id="SSF81321">
    <property type="entry name" value="Family A G protein-coupled receptor-like"/>
    <property type="match status" value="1"/>
</dbReference>
<evidence type="ECO:0000256" key="11">
    <source>
        <dbReference type="ARBA" id="ARBA00023180"/>
    </source>
</evidence>
<feature type="transmembrane region" description="Helical" evidence="13">
    <location>
        <begin position="41"/>
        <end position="59"/>
    </location>
</feature>
<dbReference type="PROSITE" id="PS50262">
    <property type="entry name" value="G_PROTEIN_RECEP_F1_2"/>
    <property type="match status" value="1"/>
</dbReference>
<keyword evidence="6 13" id="KW-0812">Transmembrane</keyword>
<keyword evidence="9 13" id="KW-0472">Membrane</keyword>
<evidence type="ECO:0000256" key="3">
    <source>
        <dbReference type="ARBA" id="ARBA00010663"/>
    </source>
</evidence>
<feature type="transmembrane region" description="Helical" evidence="13">
    <location>
        <begin position="9"/>
        <end position="29"/>
    </location>
</feature>
<evidence type="ECO:0000259" key="14">
    <source>
        <dbReference type="PROSITE" id="PS50262"/>
    </source>
</evidence>
<feature type="transmembrane region" description="Helical" evidence="13">
    <location>
        <begin position="177"/>
        <end position="206"/>
    </location>
</feature>
<dbReference type="GO" id="GO:0016503">
    <property type="term" value="F:pheromone receptor activity"/>
    <property type="evidence" value="ECO:0007669"/>
    <property type="project" value="InterPro"/>
</dbReference>
<dbReference type="FunCoup" id="A0A1S3GCT3">
    <property type="interactions" value="144"/>
</dbReference>
<dbReference type="AlphaFoldDB" id="A0A1S3GCT3"/>
<dbReference type="OrthoDB" id="9623738at2759"/>
<comment type="similarity">
    <text evidence="3 13">Belongs to the G-protein coupled receptor 1 family.</text>
</comment>
<keyword evidence="4 13" id="KW-1003">Cell membrane</keyword>
<gene>
    <name evidence="16" type="primary">LOC105996933</name>
</gene>
<dbReference type="GO" id="GO:0005886">
    <property type="term" value="C:plasma membrane"/>
    <property type="evidence" value="ECO:0007669"/>
    <property type="project" value="UniProtKB-SubCell"/>
</dbReference>
<organism evidence="15 16">
    <name type="scientific">Dipodomys ordii</name>
    <name type="common">Ord's kangaroo rat</name>
    <dbReference type="NCBI Taxonomy" id="10020"/>
    <lineage>
        <taxon>Eukaryota</taxon>
        <taxon>Metazoa</taxon>
        <taxon>Chordata</taxon>
        <taxon>Craniata</taxon>
        <taxon>Vertebrata</taxon>
        <taxon>Euteleostomi</taxon>
        <taxon>Mammalia</taxon>
        <taxon>Eutheria</taxon>
        <taxon>Euarchontoglires</taxon>
        <taxon>Glires</taxon>
        <taxon>Rodentia</taxon>
        <taxon>Castorimorpha</taxon>
        <taxon>Heteromyidae</taxon>
        <taxon>Dipodomyinae</taxon>
        <taxon>Dipodomys</taxon>
    </lineage>
</organism>
<evidence type="ECO:0000313" key="15">
    <source>
        <dbReference type="Proteomes" id="UP000081671"/>
    </source>
</evidence>
<dbReference type="Proteomes" id="UP000081671">
    <property type="component" value="Unplaced"/>
</dbReference>
<reference evidence="16" key="1">
    <citation type="submission" date="2025-08" db="UniProtKB">
        <authorList>
            <consortium name="RefSeq"/>
        </authorList>
    </citation>
    <scope>IDENTIFICATION</scope>
    <source>
        <tissue evidence="16">Kidney</tissue>
    </source>
</reference>
<evidence type="ECO:0000256" key="6">
    <source>
        <dbReference type="ARBA" id="ARBA00022692"/>
    </source>
</evidence>
<dbReference type="GO" id="GO:0007606">
    <property type="term" value="P:sensory perception of chemical stimulus"/>
    <property type="evidence" value="ECO:0007669"/>
    <property type="project" value="UniProtKB-ARBA"/>
</dbReference>
<evidence type="ECO:0000256" key="1">
    <source>
        <dbReference type="ARBA" id="ARBA00003878"/>
    </source>
</evidence>
<keyword evidence="12 13" id="KW-0807">Transducer</keyword>
<name>A0A1S3GCT3_DIPOR</name>
<evidence type="ECO:0000256" key="2">
    <source>
        <dbReference type="ARBA" id="ARBA00004651"/>
    </source>
</evidence>
<keyword evidence="8 13" id="KW-0297">G-protein coupled receptor</keyword>
<dbReference type="Pfam" id="PF03402">
    <property type="entry name" value="V1R"/>
    <property type="match status" value="1"/>
</dbReference>
<evidence type="ECO:0000256" key="9">
    <source>
        <dbReference type="ARBA" id="ARBA00023136"/>
    </source>
</evidence>